<evidence type="ECO:0000259" key="1">
    <source>
        <dbReference type="SMART" id="SM00860"/>
    </source>
</evidence>
<dbReference type="Pfam" id="PF09346">
    <property type="entry name" value="SMI1_KNR4"/>
    <property type="match status" value="1"/>
</dbReference>
<protein>
    <submittedName>
        <fullName evidence="2">SMI1/KNR4 family protein</fullName>
    </submittedName>
</protein>
<organism evidence="2 3">
    <name type="scientific">Tenacibaculum finnmarkense genomovar finnmarkense</name>
    <dbReference type="NCBI Taxonomy" id="1458503"/>
    <lineage>
        <taxon>Bacteria</taxon>
        <taxon>Pseudomonadati</taxon>
        <taxon>Bacteroidota</taxon>
        <taxon>Flavobacteriia</taxon>
        <taxon>Flavobacteriales</taxon>
        <taxon>Flavobacteriaceae</taxon>
        <taxon>Tenacibaculum</taxon>
        <taxon>Tenacibaculum finnmarkense</taxon>
    </lineage>
</organism>
<dbReference type="Gene3D" id="3.40.1580.10">
    <property type="entry name" value="SMI1/KNR4-like"/>
    <property type="match status" value="1"/>
</dbReference>
<dbReference type="InterPro" id="IPR037883">
    <property type="entry name" value="Knr4/Smi1-like_sf"/>
</dbReference>
<dbReference type="SMART" id="SM00860">
    <property type="entry name" value="SMI1_KNR4"/>
    <property type="match status" value="1"/>
</dbReference>
<dbReference type="Proteomes" id="UP000806077">
    <property type="component" value="Unassembled WGS sequence"/>
</dbReference>
<dbReference type="AlphaFoldDB" id="A0AAP1WFB7"/>
<accession>A0AAP1WFB7</accession>
<evidence type="ECO:0000313" key="2">
    <source>
        <dbReference type="EMBL" id="MBE7694165.1"/>
    </source>
</evidence>
<dbReference type="SUPFAM" id="SSF160631">
    <property type="entry name" value="SMI1/KNR4-like"/>
    <property type="match status" value="1"/>
</dbReference>
<evidence type="ECO:0000313" key="3">
    <source>
        <dbReference type="Proteomes" id="UP000806077"/>
    </source>
</evidence>
<name>A0AAP1WFB7_9FLAO</name>
<sequence>MKKILSELFKKSIELNDYVYSDKQIEKKWIGNLNTTLTEINKVELKLNVKFPNDYKNLLLISNGFLTSTDAVEPSFIPIQKVDYLKNVFPEMVRIWTENEPNGTFEKELESSLIIAGINDEQQFLLIPPIEKEGNWKYWKFANWIPGEEVYENLTEYIKGVIEFLNEEINTE</sequence>
<gene>
    <name evidence="2" type="ORF">F7645_01770</name>
</gene>
<reference evidence="2 3" key="1">
    <citation type="journal article" date="2020" name="Int. J. Syst. Evol. Microbiol.">
        <title>Tenacibaculum piscium sp. nov., isolated from skin ulcers of sea-farmed fish, and description of Tenacibaculum finnmarkense sp. nov. with subdivision into genomovars finnmarkense and ulcerans.</title>
        <authorList>
            <person name="Olsen A.B."/>
            <person name="Spilsberg B."/>
            <person name="Nilsen H.K."/>
            <person name="Lagesen K."/>
            <person name="Gulla S."/>
            <person name="Avendano-Herrera R."/>
            <person name="Irgang R."/>
            <person name="Duchaud E."/>
            <person name="Colquhoun D.J."/>
        </authorList>
    </citation>
    <scope>NUCLEOTIDE SEQUENCE [LARGE SCALE GENOMIC DNA]</scope>
    <source>
        <strain evidence="2 3">TNO037</strain>
    </source>
</reference>
<dbReference type="EMBL" id="WXXV01000002">
    <property type="protein sequence ID" value="MBE7694165.1"/>
    <property type="molecule type" value="Genomic_DNA"/>
</dbReference>
<proteinExistence type="predicted"/>
<comment type="caution">
    <text evidence="2">The sequence shown here is derived from an EMBL/GenBank/DDBJ whole genome shotgun (WGS) entry which is preliminary data.</text>
</comment>
<dbReference type="RefSeq" id="WP_101955510.1">
    <property type="nucleotide sequence ID" value="NZ_JAFMUD010000005.1"/>
</dbReference>
<feature type="domain" description="Knr4/Smi1-like" evidence="1">
    <location>
        <begin position="34"/>
        <end position="160"/>
    </location>
</feature>
<keyword evidence="3" id="KW-1185">Reference proteome</keyword>
<dbReference type="InterPro" id="IPR018958">
    <property type="entry name" value="Knr4/Smi1-like_dom"/>
</dbReference>